<proteinExistence type="predicted"/>
<dbReference type="OrthoDB" id="2554293at2759"/>
<name>A0A127ZGR9_9BASI</name>
<feature type="compositionally biased region" description="Low complexity" evidence="1">
    <location>
        <begin position="59"/>
        <end position="87"/>
    </location>
</feature>
<dbReference type="EMBL" id="LK056680">
    <property type="protein sequence ID" value="CDU24653.1"/>
    <property type="molecule type" value="Genomic_DNA"/>
</dbReference>
<sequence length="1226" mass="134101">MPHKGFLSSATDACRRRSAGSSQLAQHNVAGPSRLPLSAPAPAPAPSCSPSPPPPPISIPSLRSASGSTTATTTTTTPSPSSSVPIASSTRRRFFTSQFVSHHLPFLYPPSCLELTHTTPIRAKSSLAPTSSVSSAAAALAAAAAHDDHHHHRLHTELELELEPDSSFLRHHYDPPRHLIDHPPSHALLQQDVDSHLEPEPQPSSPIQQVVPPSTRAQHRFTASAANLLSLRRKSLALRQSLQDGQITDADTIVKQCRRLVLQACRVNSRLHARTARAIASETASDCALYLSAAAHPVQAASVLRHLLVKLGWNPRSISDLESSTATEHSASTSLPPSSASWSTSTASARLLLVVQQVISQLTLAPCSFSPRPIRRFESQHHFDAATSLVSAMHLSHMARSAASQTALIRAIIASGEPRLAVQTFAAEVRAWWSAHGQAKRHPRLLLRRQAALVADIGKPSSQALREITRALQNLEQLLSRVRPNLLSQLSEREQQAIRAKRAEYADSLVELIRLVRGGRLPLPPSPSIPEIAWILSACCRFESTVLLGDAAAASMPPAFDAAERRKLQSAAQIIRYYLCEYMRSLPDGQTRSAGNLLIEGDPVIRPALGTAVYNQLIHYALSVLKSPSMCKEVFQHMTEQRQPPLEPDAVTFNTILRQATTQRYEALARAVLITKRPEQSHPSVSDHISEQQVDVTRQGSANKAATAANTATLPTVTPGLNVASTERELRPIRPMIQQIDTAVVQADSYRLVSLLQYVTASGLFLRRYRHEPGHIGVKELVMRIYPALDKQRYGPSRDNESVAPLRPKANQASRHAILNPHVLTATLNLAAKAGKTGLALRIWRLIKRTSLQSALQSPTIDVAKTPWKIPVGAATILMSVLASEAARSPKARHPLRLHRQRSSLGAPRNLSPRTSRLATRREYARGWNVIASLRGRASAARLRPAEQIYSRTGEFGEGLRWRAAQLLARREYLFLVHHWQLSQKLTSSRRQQLEQWLQPGQGKAPARGAKTGVVSDAEDDSRMVEVEPDSRFYDAVLDVFGRRPGMVQRSRRHSSRSEVLSQLRRGHNQALDKAVVASSPRPEAQNGGLGANEKAFAREGGSAAPLLPIAPLDAAHTLSTDQLLNAIVARISWNSRGRWTCLPPDPFLVRILMDMQVLGIDVPVGYRWIPTHCSIATSLAASDQAIPQMLHNEGASGRSKAQQGAFSPFRGPRIKTVGLIARRRS</sequence>
<accession>A0A127ZGR9</accession>
<reference evidence="2" key="1">
    <citation type="submission" date="2014-06" db="EMBL/GenBank/DDBJ databases">
        <authorList>
            <person name="Ju J."/>
            <person name="Zhang J."/>
        </authorList>
    </citation>
    <scope>NUCLEOTIDE SEQUENCE</scope>
    <source>
        <strain evidence="2">SscI8</strain>
    </source>
</reference>
<feature type="region of interest" description="Disordered" evidence="1">
    <location>
        <begin position="1"/>
        <end position="87"/>
    </location>
</feature>
<feature type="compositionally biased region" description="Basic residues" evidence="1">
    <location>
        <begin position="892"/>
        <end position="902"/>
    </location>
</feature>
<feature type="region of interest" description="Disordered" evidence="1">
    <location>
        <begin position="998"/>
        <end position="1022"/>
    </location>
</feature>
<feature type="compositionally biased region" description="Pro residues" evidence="1">
    <location>
        <begin position="39"/>
        <end position="58"/>
    </location>
</feature>
<protein>
    <submittedName>
        <fullName evidence="2">Uncharacterized protein</fullName>
    </submittedName>
</protein>
<dbReference type="AlphaFoldDB" id="A0A127ZGR9"/>
<gene>
    <name evidence="2" type="ORF">SPSC_04486</name>
</gene>
<feature type="region of interest" description="Disordered" evidence="1">
    <location>
        <begin position="892"/>
        <end position="916"/>
    </location>
</feature>
<evidence type="ECO:0000313" key="2">
    <source>
        <dbReference type="EMBL" id="CDU24653.1"/>
    </source>
</evidence>
<evidence type="ECO:0000256" key="1">
    <source>
        <dbReference type="SAM" id="MobiDB-lite"/>
    </source>
</evidence>
<organism evidence="2">
    <name type="scientific">Sporisorium scitamineum</name>
    <dbReference type="NCBI Taxonomy" id="49012"/>
    <lineage>
        <taxon>Eukaryota</taxon>
        <taxon>Fungi</taxon>
        <taxon>Dikarya</taxon>
        <taxon>Basidiomycota</taxon>
        <taxon>Ustilaginomycotina</taxon>
        <taxon>Ustilaginomycetes</taxon>
        <taxon>Ustilaginales</taxon>
        <taxon>Ustilaginaceae</taxon>
        <taxon>Sporisorium</taxon>
    </lineage>
</organism>